<sequence length="68" mass="8189">MLKYKLRLVEQNLKEATINRKLAAIKALVRYDAQIGKFSFLRVLKQNYTRHCVLGIYLWFGYHRSEDR</sequence>
<evidence type="ECO:0000313" key="3">
    <source>
        <dbReference type="EMBL" id="MBD2181053.1"/>
    </source>
</evidence>
<feature type="domain" description="Core-binding (CB)" evidence="2">
    <location>
        <begin position="1"/>
        <end position="33"/>
    </location>
</feature>
<protein>
    <recommendedName>
        <fullName evidence="2">Core-binding (CB) domain-containing protein</fullName>
    </recommendedName>
</protein>
<evidence type="ECO:0000313" key="4">
    <source>
        <dbReference type="Proteomes" id="UP000641646"/>
    </source>
</evidence>
<gene>
    <name evidence="3" type="ORF">H6G03_08055</name>
</gene>
<dbReference type="AlphaFoldDB" id="A0A926VCV9"/>
<accession>A0A926VCV9</accession>
<reference evidence="3" key="2">
    <citation type="submission" date="2020-08" db="EMBL/GenBank/DDBJ databases">
        <authorList>
            <person name="Chen M."/>
            <person name="Teng W."/>
            <person name="Zhao L."/>
            <person name="Hu C."/>
            <person name="Zhou Y."/>
            <person name="Han B."/>
            <person name="Song L."/>
            <person name="Shu W."/>
        </authorList>
    </citation>
    <scope>NUCLEOTIDE SEQUENCE</scope>
    <source>
        <strain evidence="3">FACHB-1375</strain>
    </source>
</reference>
<comment type="caution">
    <text evidence="3">The sequence shown here is derived from an EMBL/GenBank/DDBJ whole genome shotgun (WGS) entry which is preliminary data.</text>
</comment>
<keyword evidence="4" id="KW-1185">Reference proteome</keyword>
<dbReference type="RefSeq" id="WP_190463815.1">
    <property type="nucleotide sequence ID" value="NZ_JACJPW010000015.1"/>
</dbReference>
<dbReference type="InterPro" id="IPR044068">
    <property type="entry name" value="CB"/>
</dbReference>
<evidence type="ECO:0000259" key="2">
    <source>
        <dbReference type="PROSITE" id="PS51900"/>
    </source>
</evidence>
<keyword evidence="1" id="KW-0238">DNA-binding</keyword>
<proteinExistence type="predicted"/>
<reference evidence="3" key="1">
    <citation type="journal article" date="2015" name="ISME J.">
        <title>Draft Genome Sequence of Streptomyces incarnatus NRRL8089, which Produces the Nucleoside Antibiotic Sinefungin.</title>
        <authorList>
            <person name="Oshima K."/>
            <person name="Hattori M."/>
            <person name="Shimizu H."/>
            <person name="Fukuda K."/>
            <person name="Nemoto M."/>
            <person name="Inagaki K."/>
            <person name="Tamura T."/>
        </authorList>
    </citation>
    <scope>NUCLEOTIDE SEQUENCE</scope>
    <source>
        <strain evidence="3">FACHB-1375</strain>
    </source>
</reference>
<organism evidence="3 4">
    <name type="scientific">Aerosakkonema funiforme FACHB-1375</name>
    <dbReference type="NCBI Taxonomy" id="2949571"/>
    <lineage>
        <taxon>Bacteria</taxon>
        <taxon>Bacillati</taxon>
        <taxon>Cyanobacteriota</taxon>
        <taxon>Cyanophyceae</taxon>
        <taxon>Oscillatoriophycideae</taxon>
        <taxon>Aerosakkonematales</taxon>
        <taxon>Aerosakkonemataceae</taxon>
        <taxon>Aerosakkonema</taxon>
    </lineage>
</organism>
<name>A0A926VCV9_9CYAN</name>
<evidence type="ECO:0000256" key="1">
    <source>
        <dbReference type="PROSITE-ProRule" id="PRU01248"/>
    </source>
</evidence>
<dbReference type="Proteomes" id="UP000641646">
    <property type="component" value="Unassembled WGS sequence"/>
</dbReference>
<dbReference type="GO" id="GO:0003677">
    <property type="term" value="F:DNA binding"/>
    <property type="evidence" value="ECO:0007669"/>
    <property type="project" value="UniProtKB-UniRule"/>
</dbReference>
<dbReference type="EMBL" id="JACJPW010000015">
    <property type="protein sequence ID" value="MBD2181053.1"/>
    <property type="molecule type" value="Genomic_DNA"/>
</dbReference>
<dbReference type="PROSITE" id="PS51900">
    <property type="entry name" value="CB"/>
    <property type="match status" value="1"/>
</dbReference>